<dbReference type="GO" id="GO:0016987">
    <property type="term" value="F:sigma factor activity"/>
    <property type="evidence" value="ECO:0007669"/>
    <property type="project" value="UniProtKB-KW"/>
</dbReference>
<evidence type="ECO:0000313" key="8">
    <source>
        <dbReference type="Proteomes" id="UP000220133"/>
    </source>
</evidence>
<dbReference type="NCBIfam" id="TIGR02937">
    <property type="entry name" value="sigma70-ECF"/>
    <property type="match status" value="1"/>
</dbReference>
<feature type="domain" description="RNA polymerase sigma factor 70 region 4 type 2" evidence="6">
    <location>
        <begin position="121"/>
        <end position="173"/>
    </location>
</feature>
<dbReference type="Proteomes" id="UP000220133">
    <property type="component" value="Chromosome"/>
</dbReference>
<dbReference type="InterPro" id="IPR007627">
    <property type="entry name" value="RNA_pol_sigma70_r2"/>
</dbReference>
<dbReference type="InterPro" id="IPR013249">
    <property type="entry name" value="RNA_pol_sigma70_r4_t2"/>
</dbReference>
<evidence type="ECO:0000259" key="6">
    <source>
        <dbReference type="Pfam" id="PF08281"/>
    </source>
</evidence>
<dbReference type="Gene3D" id="1.10.1740.10">
    <property type="match status" value="1"/>
</dbReference>
<dbReference type="InterPro" id="IPR014284">
    <property type="entry name" value="RNA_pol_sigma-70_dom"/>
</dbReference>
<dbReference type="InterPro" id="IPR013325">
    <property type="entry name" value="RNA_pol_sigma_r2"/>
</dbReference>
<evidence type="ECO:0000256" key="4">
    <source>
        <dbReference type="ARBA" id="ARBA00023163"/>
    </source>
</evidence>
<dbReference type="InterPro" id="IPR036388">
    <property type="entry name" value="WH-like_DNA-bd_sf"/>
</dbReference>
<protein>
    <recommendedName>
        <fullName evidence="9">RNA polymerase sigma-70 factor</fullName>
    </recommendedName>
</protein>
<keyword evidence="3" id="KW-0731">Sigma factor</keyword>
<evidence type="ECO:0008006" key="9">
    <source>
        <dbReference type="Google" id="ProtNLM"/>
    </source>
</evidence>
<dbReference type="Gene3D" id="1.10.10.10">
    <property type="entry name" value="Winged helix-like DNA-binding domain superfamily/Winged helix DNA-binding domain"/>
    <property type="match status" value="1"/>
</dbReference>
<accession>A0A291QNZ9</accession>
<dbReference type="OrthoDB" id="764811at2"/>
<organism evidence="7 8">
    <name type="scientific">Chitinophaga caeni</name>
    <dbReference type="NCBI Taxonomy" id="2029983"/>
    <lineage>
        <taxon>Bacteria</taxon>
        <taxon>Pseudomonadati</taxon>
        <taxon>Bacteroidota</taxon>
        <taxon>Chitinophagia</taxon>
        <taxon>Chitinophagales</taxon>
        <taxon>Chitinophagaceae</taxon>
        <taxon>Chitinophaga</taxon>
    </lineage>
</organism>
<dbReference type="GO" id="GO:0003677">
    <property type="term" value="F:DNA binding"/>
    <property type="evidence" value="ECO:0007669"/>
    <property type="project" value="InterPro"/>
</dbReference>
<keyword evidence="8" id="KW-1185">Reference proteome</keyword>
<dbReference type="PANTHER" id="PTHR43133:SF46">
    <property type="entry name" value="RNA POLYMERASE SIGMA-70 FACTOR ECF SUBFAMILY"/>
    <property type="match status" value="1"/>
</dbReference>
<keyword evidence="2" id="KW-0805">Transcription regulation</keyword>
<keyword evidence="4" id="KW-0804">Transcription</keyword>
<dbReference type="PANTHER" id="PTHR43133">
    <property type="entry name" value="RNA POLYMERASE ECF-TYPE SIGMA FACTO"/>
    <property type="match status" value="1"/>
</dbReference>
<comment type="similarity">
    <text evidence="1">Belongs to the sigma-70 factor family. ECF subfamily.</text>
</comment>
<dbReference type="SUPFAM" id="SSF88946">
    <property type="entry name" value="Sigma2 domain of RNA polymerase sigma factors"/>
    <property type="match status" value="1"/>
</dbReference>
<dbReference type="RefSeq" id="WP_098192079.1">
    <property type="nucleotide sequence ID" value="NZ_CP023777.1"/>
</dbReference>
<name>A0A291QNZ9_9BACT</name>
<dbReference type="EMBL" id="CP023777">
    <property type="protein sequence ID" value="ATL45689.1"/>
    <property type="molecule type" value="Genomic_DNA"/>
</dbReference>
<evidence type="ECO:0000256" key="2">
    <source>
        <dbReference type="ARBA" id="ARBA00023015"/>
    </source>
</evidence>
<evidence type="ECO:0000313" key="7">
    <source>
        <dbReference type="EMBL" id="ATL45689.1"/>
    </source>
</evidence>
<dbReference type="Pfam" id="PF04542">
    <property type="entry name" value="Sigma70_r2"/>
    <property type="match status" value="1"/>
</dbReference>
<feature type="domain" description="RNA polymerase sigma-70 region 2" evidence="5">
    <location>
        <begin position="24"/>
        <end position="89"/>
    </location>
</feature>
<reference evidence="7 8" key="1">
    <citation type="submission" date="2017-10" db="EMBL/GenBank/DDBJ databases">
        <title>Paenichitinophaga pekingensis gen. nov., sp. nov., isolated from activated sludge.</title>
        <authorList>
            <person name="Jin D."/>
            <person name="Kong X."/>
            <person name="Deng Y."/>
            <person name="Bai Z."/>
        </authorList>
    </citation>
    <scope>NUCLEOTIDE SEQUENCE [LARGE SCALE GENOMIC DNA]</scope>
    <source>
        <strain evidence="7 8">13</strain>
    </source>
</reference>
<dbReference type="KEGG" id="cbae:COR50_00105"/>
<dbReference type="NCBIfam" id="TIGR02985">
    <property type="entry name" value="Sig70_bacteroi1"/>
    <property type="match status" value="1"/>
</dbReference>
<dbReference type="InterPro" id="IPR014327">
    <property type="entry name" value="RNA_pol_sigma70_bacteroid"/>
</dbReference>
<dbReference type="SUPFAM" id="SSF88659">
    <property type="entry name" value="Sigma3 and sigma4 domains of RNA polymerase sigma factors"/>
    <property type="match status" value="1"/>
</dbReference>
<dbReference type="InterPro" id="IPR039425">
    <property type="entry name" value="RNA_pol_sigma-70-like"/>
</dbReference>
<sequence>MEQQHPFQIWTAVRRGNQTAFKELFDLYWDQLFAFAYKVLRDKSMAQDVVQSLFIYLWEQHAELPPVNAVDAYLKRALKHRLLNSIRQENIYQKHVNLFQQVLEESVCSSHDVLQVKESEQQLLNAIESLPDAMKQAFYLHRVEHLSIAEIAHLQGTSPQTIRNQVNIALKKIRLKWTIAETIMVLWMSYMFL</sequence>
<evidence type="ECO:0000256" key="1">
    <source>
        <dbReference type="ARBA" id="ARBA00010641"/>
    </source>
</evidence>
<dbReference type="Pfam" id="PF08281">
    <property type="entry name" value="Sigma70_r4_2"/>
    <property type="match status" value="1"/>
</dbReference>
<dbReference type="InterPro" id="IPR013324">
    <property type="entry name" value="RNA_pol_sigma_r3/r4-like"/>
</dbReference>
<proteinExistence type="inferred from homology"/>
<evidence type="ECO:0000256" key="3">
    <source>
        <dbReference type="ARBA" id="ARBA00023082"/>
    </source>
</evidence>
<dbReference type="AlphaFoldDB" id="A0A291QNZ9"/>
<evidence type="ECO:0000259" key="5">
    <source>
        <dbReference type="Pfam" id="PF04542"/>
    </source>
</evidence>
<gene>
    <name evidence="7" type="ORF">COR50_00105</name>
</gene>
<dbReference type="GO" id="GO:0006352">
    <property type="term" value="P:DNA-templated transcription initiation"/>
    <property type="evidence" value="ECO:0007669"/>
    <property type="project" value="InterPro"/>
</dbReference>